<feature type="region of interest" description="Disordered" evidence="1">
    <location>
        <begin position="333"/>
        <end position="401"/>
    </location>
</feature>
<protein>
    <submittedName>
        <fullName evidence="2">Uncharacterized protein</fullName>
    </submittedName>
</protein>
<feature type="compositionally biased region" description="Gly residues" evidence="1">
    <location>
        <begin position="350"/>
        <end position="383"/>
    </location>
</feature>
<accession>A0A1D1ZEC6</accession>
<feature type="non-terminal residue" evidence="2">
    <location>
        <position position="1"/>
    </location>
</feature>
<feature type="region of interest" description="Disordered" evidence="1">
    <location>
        <begin position="111"/>
        <end position="201"/>
    </location>
</feature>
<sequence length="558" mass="59606">SLSLSLLRFLRPDHGDRHDPVQRQDNTPGGLLLHDGCHGRRHLRLRHRQRWWSDLHGTLPGEVLPGGSRQDEERLAHQQLLQVRQPAPHRLHLLPLRLRPLRHLHRLLRHPCAGAPPLHPRRRGRLPRRRRDRRRRRRRRVLGHPRQGLARRRRRVRQPVRAPLPVGDGAAALPGSLQQRVPVQHRRRSSHGKPHQLRHREDYRWLGLAALPRPRGGPGLHPHPRSILPPRDAQQSGAERRRGRPPEGGGHAAADQGHRRRAAGARRPGCRRHGSRARPPPLPGHPPAAVQTAAGDGGGHPFLPAGDGDQRDRLLRAVAVPDDGARGERVALVGRGDRRGGDRLHPPLHGGRGPAGAAGSVPGGGNPDAGLPGDGGGGAGGAAGRPRGHREGVRGHGAGADKRVRGGVRVVVGAVGLAGAERDLPAGGEGGGAEHRGGGELLLHLRGGADVPVDAVSHEVGVVLLLRGVGGGHDGLRPPAAAGDQERAHRADGEGVGEALVLEGRHPGGATGGGGEEPVCCFGVVHSSPLVIQMLLLLIHRIPMFSMPKSLLSSITLF</sequence>
<proteinExistence type="predicted"/>
<feature type="compositionally biased region" description="Basic and acidic residues" evidence="1">
    <location>
        <begin position="333"/>
        <end position="345"/>
    </location>
</feature>
<feature type="compositionally biased region" description="Basic residues" evidence="1">
    <location>
        <begin position="183"/>
        <end position="198"/>
    </location>
</feature>
<feature type="region of interest" description="Disordered" evidence="1">
    <location>
        <begin position="213"/>
        <end position="309"/>
    </location>
</feature>
<feature type="compositionally biased region" description="Basic and acidic residues" evidence="1">
    <location>
        <begin position="389"/>
        <end position="401"/>
    </location>
</feature>
<reference evidence="2" key="1">
    <citation type="submission" date="2015-07" db="EMBL/GenBank/DDBJ databases">
        <title>Transcriptome Assembly of Anthurium amnicola.</title>
        <authorList>
            <person name="Suzuki J."/>
        </authorList>
    </citation>
    <scope>NUCLEOTIDE SEQUENCE</scope>
</reference>
<gene>
    <name evidence="2" type="ORF">g.108433</name>
</gene>
<feature type="compositionally biased region" description="Basic residues" evidence="1">
    <location>
        <begin position="258"/>
        <end position="276"/>
    </location>
</feature>
<feature type="compositionally biased region" description="Basic residues" evidence="1">
    <location>
        <begin position="119"/>
        <end position="158"/>
    </location>
</feature>
<dbReference type="AlphaFoldDB" id="A0A1D1ZEC6"/>
<evidence type="ECO:0000313" key="2">
    <source>
        <dbReference type="EMBL" id="JAT65183.1"/>
    </source>
</evidence>
<dbReference type="EMBL" id="GDJX01002753">
    <property type="protein sequence ID" value="JAT65183.1"/>
    <property type="molecule type" value="Transcribed_RNA"/>
</dbReference>
<name>A0A1D1ZEC6_9ARAE</name>
<evidence type="ECO:0000256" key="1">
    <source>
        <dbReference type="SAM" id="MobiDB-lite"/>
    </source>
</evidence>
<organism evidence="2">
    <name type="scientific">Anthurium amnicola</name>
    <dbReference type="NCBI Taxonomy" id="1678845"/>
    <lineage>
        <taxon>Eukaryota</taxon>
        <taxon>Viridiplantae</taxon>
        <taxon>Streptophyta</taxon>
        <taxon>Embryophyta</taxon>
        <taxon>Tracheophyta</taxon>
        <taxon>Spermatophyta</taxon>
        <taxon>Magnoliopsida</taxon>
        <taxon>Liliopsida</taxon>
        <taxon>Araceae</taxon>
        <taxon>Pothoideae</taxon>
        <taxon>Potheae</taxon>
        <taxon>Anthurium</taxon>
    </lineage>
</organism>